<dbReference type="PANTHER" id="PTHR33121:SF70">
    <property type="entry name" value="SIGNALING PROTEIN YKOW"/>
    <property type="match status" value="1"/>
</dbReference>
<dbReference type="GeneID" id="60694576"/>
<name>A0A1C2I287_ACITH</name>
<dbReference type="CDD" id="cd01948">
    <property type="entry name" value="EAL"/>
    <property type="match status" value="1"/>
</dbReference>
<dbReference type="SMART" id="SM00052">
    <property type="entry name" value="EAL"/>
    <property type="match status" value="1"/>
</dbReference>
<dbReference type="SUPFAM" id="SSF141868">
    <property type="entry name" value="EAL domain-like"/>
    <property type="match status" value="1"/>
</dbReference>
<dbReference type="Gene3D" id="3.20.20.450">
    <property type="entry name" value="EAL domain"/>
    <property type="match status" value="1"/>
</dbReference>
<dbReference type="RefSeq" id="WP_024894623.1">
    <property type="nucleotide sequence ID" value="NZ_DAIAWO010000040.1"/>
</dbReference>
<keyword evidence="5" id="KW-1185">Reference proteome</keyword>
<proteinExistence type="predicted"/>
<reference evidence="3 4" key="1">
    <citation type="journal article" date="2016" name="Int. J. Mol. Sci.">
        <title>Comparative genomics of the extreme acidophile Acidithiobacillus thiooxidans reveals intraspecific divergence and niche adaptation.</title>
        <authorList>
            <person name="Zhang X."/>
            <person name="Feng X."/>
            <person name="Tao J."/>
            <person name="Ma L."/>
            <person name="Xiao Y."/>
            <person name="Liang Y."/>
            <person name="Liu X."/>
            <person name="Yin H."/>
        </authorList>
    </citation>
    <scope>NUCLEOTIDE SEQUENCE [LARGE SCALE GENOMIC DNA]</scope>
    <source>
        <strain evidence="3 4">A02</strain>
        <strain evidence="2">DXS-W</strain>
    </source>
</reference>
<dbReference type="PANTHER" id="PTHR33121">
    <property type="entry name" value="CYCLIC DI-GMP PHOSPHODIESTERASE PDEF"/>
    <property type="match status" value="1"/>
</dbReference>
<dbReference type="EMBL" id="LWSA01000206">
    <property type="protein sequence ID" value="OCX70141.1"/>
    <property type="molecule type" value="Genomic_DNA"/>
</dbReference>
<evidence type="ECO:0000313" key="5">
    <source>
        <dbReference type="Proteomes" id="UP000095008"/>
    </source>
</evidence>
<dbReference type="eggNOG" id="COG5001">
    <property type="taxonomic scope" value="Bacteria"/>
</dbReference>
<dbReference type="OrthoDB" id="5297347at2"/>
<gene>
    <name evidence="2" type="ORF">A6M23_15995</name>
    <name evidence="3" type="ORF">A6P07_15260</name>
</gene>
<evidence type="ECO:0000259" key="1">
    <source>
        <dbReference type="PROSITE" id="PS50883"/>
    </source>
</evidence>
<dbReference type="Pfam" id="PF00563">
    <property type="entry name" value="EAL"/>
    <property type="match status" value="1"/>
</dbReference>
<dbReference type="GO" id="GO:0071111">
    <property type="term" value="F:cyclic-guanylate-specific phosphodiesterase activity"/>
    <property type="evidence" value="ECO:0007669"/>
    <property type="project" value="InterPro"/>
</dbReference>
<evidence type="ECO:0000313" key="3">
    <source>
        <dbReference type="EMBL" id="OCX70141.1"/>
    </source>
</evidence>
<protein>
    <recommendedName>
        <fullName evidence="1">EAL domain-containing protein</fullName>
    </recommendedName>
</protein>
<evidence type="ECO:0000313" key="2">
    <source>
        <dbReference type="EMBL" id="OCX69100.1"/>
    </source>
</evidence>
<dbReference type="EMBL" id="LWRY01000233">
    <property type="protein sequence ID" value="OCX69100.1"/>
    <property type="molecule type" value="Genomic_DNA"/>
</dbReference>
<dbReference type="STRING" id="930.GCA_002079865_02629"/>
<dbReference type="InterPro" id="IPR035919">
    <property type="entry name" value="EAL_sf"/>
</dbReference>
<dbReference type="PROSITE" id="PS50883">
    <property type="entry name" value="EAL"/>
    <property type="match status" value="1"/>
</dbReference>
<dbReference type="AlphaFoldDB" id="A0A1C2I287"/>
<evidence type="ECO:0000313" key="4">
    <source>
        <dbReference type="Proteomes" id="UP000094893"/>
    </source>
</evidence>
<dbReference type="Proteomes" id="UP000094893">
    <property type="component" value="Unassembled WGS sequence"/>
</dbReference>
<feature type="domain" description="EAL" evidence="1">
    <location>
        <begin position="1"/>
        <end position="251"/>
    </location>
</feature>
<dbReference type="InterPro" id="IPR001633">
    <property type="entry name" value="EAL_dom"/>
</dbReference>
<dbReference type="Proteomes" id="UP000095008">
    <property type="component" value="Unassembled WGS sequence"/>
</dbReference>
<accession>A0A1C2I287</accession>
<sequence>MNTKGLSAWRFPEDVVAYFQPEYSISQQKIVGIEALARMRDASGQLISPHSFIPFLDMEQRRELSRLMLVAGLQVLELLDAQGIVLNLSFNVDPDFMVEHDCAICFKGTMTNSPVAPSRVCLELLESGDFLNRHIAKDRLQALRDTGVRIALDDVGSAYSSLLRMKELPIDKIKLDQGFIRDLTAQPKNLAFVQSIQLLANALNAELVIEGVETLPILDAMRALHLDFIQGYAIARPMPAHELIAMVIQGYDLPEGSAKHPASLLGAYAAHLLRRPLMDALRRGWIDVSVTTPPPCPLIAFLREHGATEDHPIVAAHHRLVSVKSDPDLGYLDQTLNHIETEIQELVREAIHLEQRE</sequence>
<organism evidence="3 4">
    <name type="scientific">Acidithiobacillus thiooxidans</name>
    <name type="common">Thiobacillus thiooxidans</name>
    <dbReference type="NCBI Taxonomy" id="930"/>
    <lineage>
        <taxon>Bacteria</taxon>
        <taxon>Pseudomonadati</taxon>
        <taxon>Pseudomonadota</taxon>
        <taxon>Acidithiobacillia</taxon>
        <taxon>Acidithiobacillales</taxon>
        <taxon>Acidithiobacillaceae</taxon>
        <taxon>Acidithiobacillus</taxon>
    </lineage>
</organism>
<comment type="caution">
    <text evidence="3">The sequence shown here is derived from an EMBL/GenBank/DDBJ whole genome shotgun (WGS) entry which is preliminary data.</text>
</comment>
<dbReference type="InterPro" id="IPR050706">
    <property type="entry name" value="Cyclic-di-GMP_PDE-like"/>
</dbReference>